<dbReference type="RefSeq" id="WP_359806646.1">
    <property type="nucleotide sequence ID" value="NZ_JBEXZQ010000033.1"/>
</dbReference>
<evidence type="ECO:0000313" key="2">
    <source>
        <dbReference type="Proteomes" id="UP001550378"/>
    </source>
</evidence>
<keyword evidence="2" id="KW-1185">Reference proteome</keyword>
<accession>A0ABV2W6M9</accession>
<name>A0ABV2W6M9_9ACTN</name>
<comment type="caution">
    <text evidence="1">The sequence shown here is derived from an EMBL/GenBank/DDBJ whole genome shotgun (WGS) entry which is preliminary data.</text>
</comment>
<gene>
    <name evidence="1" type="ORF">ABZ508_17720</name>
</gene>
<proteinExistence type="predicted"/>
<protein>
    <submittedName>
        <fullName evidence="1">Uncharacterized protein</fullName>
    </submittedName>
</protein>
<sequence length="253" mass="27507">MPSYEGILSWIFCQSPRSNHNVPGVPEVDVVTLRWNGEQVARREMEQGETWSLDVTRPLPGPATVEVVVRPNEDGSVEDVIGSVRLSAADVGTGLAATDFHEARFDEAGAQYELTYKVRQIDDVPGPAPTPAPAPADGVLNWIFCESPRSNHNVPGVPEVDVVTLRWNGEQVARREMEQGETWSLDVTRPLPGPATVEVLVRPNEDGSVEDVIGSVQLATSLAGAGFQVARFDDAGARYELTYRVNPHDPGDD</sequence>
<evidence type="ECO:0000313" key="1">
    <source>
        <dbReference type="EMBL" id="MEU0709199.1"/>
    </source>
</evidence>
<organism evidence="1 2">
    <name type="scientific">Streptomyces lavendulocolor</name>
    <dbReference type="NCBI Taxonomy" id="67316"/>
    <lineage>
        <taxon>Bacteria</taxon>
        <taxon>Bacillati</taxon>
        <taxon>Actinomycetota</taxon>
        <taxon>Actinomycetes</taxon>
        <taxon>Kitasatosporales</taxon>
        <taxon>Streptomycetaceae</taxon>
        <taxon>Streptomyces</taxon>
    </lineage>
</organism>
<dbReference type="Proteomes" id="UP001550378">
    <property type="component" value="Unassembled WGS sequence"/>
</dbReference>
<reference evidence="1 2" key="1">
    <citation type="submission" date="2024-06" db="EMBL/GenBank/DDBJ databases">
        <title>The Natural Products Discovery Center: Release of the First 8490 Sequenced Strains for Exploring Actinobacteria Biosynthetic Diversity.</title>
        <authorList>
            <person name="Kalkreuter E."/>
            <person name="Kautsar S.A."/>
            <person name="Yang D."/>
            <person name="Bader C.D."/>
            <person name="Teijaro C.N."/>
            <person name="Fluegel L."/>
            <person name="Davis C.M."/>
            <person name="Simpson J.R."/>
            <person name="Lauterbach L."/>
            <person name="Steele A.D."/>
            <person name="Gui C."/>
            <person name="Meng S."/>
            <person name="Li G."/>
            <person name="Viehrig K."/>
            <person name="Ye F."/>
            <person name="Su P."/>
            <person name="Kiefer A.F."/>
            <person name="Nichols A."/>
            <person name="Cepeda A.J."/>
            <person name="Yan W."/>
            <person name="Fan B."/>
            <person name="Jiang Y."/>
            <person name="Adhikari A."/>
            <person name="Zheng C.-J."/>
            <person name="Schuster L."/>
            <person name="Cowan T.M."/>
            <person name="Smanski M.J."/>
            <person name="Chevrette M.G."/>
            <person name="De Carvalho L.P.S."/>
            <person name="Shen B."/>
        </authorList>
    </citation>
    <scope>NUCLEOTIDE SEQUENCE [LARGE SCALE GENOMIC DNA]</scope>
    <source>
        <strain evidence="1 2">NPDC006337</strain>
    </source>
</reference>
<dbReference type="EMBL" id="JBEXZR010000014">
    <property type="protein sequence ID" value="MEU0709199.1"/>
    <property type="molecule type" value="Genomic_DNA"/>
</dbReference>